<keyword evidence="1" id="KW-1133">Transmembrane helix</keyword>
<sequence>MNNIYQKTRKKLIFGLLFGLILNQYISTSFLTTYKPLDDEENQTNYSSFLDELTPLVNQSSITNRNQEDENLIQNTPQSPAPSLLEQIYRGKDQFTGFIKNEGQLGDFNSYVEYYHNYEKGKLGFGRNQLHYVYAPDALSTASTSFSVQFLEIPDPKIQAFDQKSSYHNILTANSDFARLHSYETLKYTSPSFNIETEFFGGDHGNINGLIKLPSISALKQVVIRTSAGLSTHVIDNQIQVTREKSSEVHQNPLLSLSEIYAFSEQGELYELGFIQLDSLSVGFQLMNIKDPGPFYLYFGSILPGMQKNSKLPQFQSTLTQPWSAADDEDPPIITNVNYDPQDPTPLDNVKIVADIEDISGISLARVYYRASTDYIWHNSTMIFDTGTTYNAFIGYFEMETYIDYFIEAFDNSVAYNSINSTTEYFYIDVIDDENPPEVSNIQVLPLYPNDQDSILIQAEIIDINSFSAVVQYRNKSNVWNNADMNHISGNIYQTSISNQTGFVEYNFWVQDNSMNMNSAVVKNSSENFNFTSVDTQPPVFKYQSIVPGFPTPDELVTITTSIEDKGQMQNVTIIYQVNSGQWQRKNMTKKSDSLYDYIIGPFVLSDHINYYFEAYDTLNHQITVDNSGMFYYFDVEDRSTAFSDSFCSYFGAGAHSKIKTLQVDSDGFIYIAGSTQSYNFPSTPGSFQETGLSEVCAFITKLTPDGREMIFSTLIGSSTNAVSAGNETIIEDIALDSSKNIYAVGSTMGHNFPIQGEDGKTPVQEYWTWGLEGFLLKLKPDGTELSFSTFIGASTGHENITAVILDELRNIYVTGSSTSSDMQTTDGAYRTSSDFTLPAGNASGILAKISPDGTTYEFLTYLGGERDFRPMDIALDSQKNIFVVGNAECGMMDCTIGRIGPYREGFITEISNDGTSLIMQRFTIGNESEYIESIVISKDDYPIVAGYTNSSRLEYEFGGLYSENMGGKYDGFILTLKNDSSGEICAGTFIGSDQNDQIYSLSLDPQNSVYVGGITTSTNLTLTTNAFQSTHGGRFDNFLYRLDFNLTTILYGSYFGGNSTDILTDMVLDPNYFAYFVGETNSPNLATQDNALQSTYQSESSYLLKITPQLAETSVMLSSPEFILAELGSSFNISLEVQSFTGIFNASIHYTLDNQNWITILAERKNLTHYSASLGPFTAGSKVKYYLEVRDLAAPMEPVINNNSNQFYHIIYPQADSSGDFSSPNWNMFEAVQDKNILRFTGNATDLNDIAVVKLHYSVDGGDEKSFICQEIEKTYNEGEIKWEVTYQAILDFLSFGVDVEYWFQILDNSLNHNSINYPIYHISFEETDIIPPNITELTLSPISPTQKDEILVTVTIRDENSIGYTFIRYSLNGGVWQEQTLQALGNDRFQANLGKFQEFTSIKYFIGAYDLSVNSNYQELNNEGQNYTVQICYLDEIKPEILNLNYPTEPMYTNQQISIQFDVFDISNISQVEIFYQYMGENWNSSILSLNQSNHYDLEFNTGEIRNEFQFYLRVVDNSSLHLSKIYNNQGVFYKIPILSRETGSIWLDHSTNGNEFSNIRVFDQDQNLNRREIDYITVNVTSSVNLVEKEIPLYESGLDTGVFVGILWYSPFNENLDIQIENSANISIQYIDPSSNELEIQAITYNFQWYATSIARLTFDKMTYSFNESILTSIIDLDANNNSTEIDTAYVRIRSTLDRNGFLLPLTETHPNSSVFFGAFSVNEQETRSESYEIFCWDGWNVFAEYSDTTPTDTVQSTLTEEIKYLSDSSQNSFHTTIFPIQPKNGDLVRFIISVPLRMGVEEITIHTEQNQIILNKSYSSIYETVFVGWILAEEEDLKLTYHIKLKLLDGELIESKDYTLDLLPAKINFQCHYEQSGSKAKFALLSFNSRDQPLPDVEYNIWGYNLNNYQYLDMVVITSESGISTFYLDPTELDLSIGSYNIWFEVSKPDYDNVIIEYMIEIVYGIPMHRGRNAIEIDYNLKISSVCTANCWLVLDVMDTPDLSKKYQGYSSLPSTFLAMYIYQDSPKANWPVTSITIDTATSNGALWQSTYDFESGQFITNDFEGNVEVVEKNESQWKIRNSYMYKGYWTSLHRSNRIYLADQQRLVTTYYSSDYQYSVEKLNFFATYGVIARSEFVNQYYEEDSPYYAASIPSSDSIISMVRNFTNLSQSSNLEPVESDQQKNEIHVGWEIVLGVGLIGIISSSLGVLVKKKRT</sequence>
<reference evidence="2" key="1">
    <citation type="submission" date="2022-09" db="EMBL/GenBank/DDBJ databases">
        <title>Actin cytoskeleton and complex cell architecture in an #Asgard archaeon.</title>
        <authorList>
            <person name="Ponce Toledo R.I."/>
            <person name="Schleper C."/>
            <person name="Rodrigues Oliveira T."/>
            <person name="Wollweber F."/>
            <person name="Xu J."/>
            <person name="Rittmann S."/>
            <person name="Klingl A."/>
            <person name="Pilhofer M."/>
        </authorList>
    </citation>
    <scope>NUCLEOTIDE SEQUENCE</scope>
    <source>
        <strain evidence="2">B-35</strain>
    </source>
</reference>
<evidence type="ECO:0000256" key="1">
    <source>
        <dbReference type="SAM" id="Phobius"/>
    </source>
</evidence>
<evidence type="ECO:0000313" key="2">
    <source>
        <dbReference type="EMBL" id="UYP44178.1"/>
    </source>
</evidence>
<dbReference type="PANTHER" id="PTHR35580">
    <property type="entry name" value="CELL SURFACE GLYCOPROTEIN (S-LAYER PROTEIN)-LIKE PROTEIN"/>
    <property type="match status" value="1"/>
</dbReference>
<gene>
    <name evidence="2" type="ORF">NEF87_000463</name>
</gene>
<evidence type="ECO:0000313" key="3">
    <source>
        <dbReference type="Proteomes" id="UP001208689"/>
    </source>
</evidence>
<feature type="transmembrane region" description="Helical" evidence="1">
    <location>
        <begin position="2193"/>
        <end position="2215"/>
    </location>
</feature>
<keyword evidence="1" id="KW-0812">Transmembrane</keyword>
<organism evidence="2 3">
    <name type="scientific">Candidatus Lokiarchaeum ossiferum</name>
    <dbReference type="NCBI Taxonomy" id="2951803"/>
    <lineage>
        <taxon>Archaea</taxon>
        <taxon>Promethearchaeati</taxon>
        <taxon>Promethearchaeota</taxon>
        <taxon>Promethearchaeia</taxon>
        <taxon>Promethearchaeales</taxon>
        <taxon>Promethearchaeaceae</taxon>
        <taxon>Candidatus Lokiarchaeum</taxon>
    </lineage>
</organism>
<keyword evidence="1" id="KW-0472">Membrane</keyword>
<dbReference type="Pfam" id="PF06739">
    <property type="entry name" value="SBBP"/>
    <property type="match status" value="2"/>
</dbReference>
<dbReference type="SUPFAM" id="SSF101898">
    <property type="entry name" value="NHL repeat"/>
    <property type="match status" value="1"/>
</dbReference>
<protein>
    <submittedName>
        <fullName evidence="2">Uncharacterized protein</fullName>
    </submittedName>
</protein>
<accession>A0ABY6HLI6</accession>
<proteinExistence type="predicted"/>
<name>A0ABY6HLI6_9ARCH</name>
<dbReference type="InterPro" id="IPR052918">
    <property type="entry name" value="Motility_Chemotaxis_Reg"/>
</dbReference>
<dbReference type="PANTHER" id="PTHR35580:SF1">
    <property type="entry name" value="PHYTASE-LIKE DOMAIN-CONTAINING PROTEIN"/>
    <property type="match status" value="1"/>
</dbReference>
<dbReference type="InterPro" id="IPR010620">
    <property type="entry name" value="SBBP_repeat"/>
</dbReference>
<dbReference type="Proteomes" id="UP001208689">
    <property type="component" value="Chromosome"/>
</dbReference>
<dbReference type="EMBL" id="CP104013">
    <property type="protein sequence ID" value="UYP44178.1"/>
    <property type="molecule type" value="Genomic_DNA"/>
</dbReference>
<dbReference type="InterPro" id="IPR013783">
    <property type="entry name" value="Ig-like_fold"/>
</dbReference>
<keyword evidence="3" id="KW-1185">Reference proteome</keyword>
<dbReference type="Gene3D" id="2.60.40.10">
    <property type="entry name" value="Immunoglobulins"/>
    <property type="match status" value="1"/>
</dbReference>